<dbReference type="AlphaFoldDB" id="A0A8J7DCV0"/>
<comment type="caution">
    <text evidence="2">The sequence shown here is derived from an EMBL/GenBank/DDBJ whole genome shotgun (WGS) entry which is preliminary data.</text>
</comment>
<protein>
    <submittedName>
        <fullName evidence="2">DUF2834 domain-containing protein</fullName>
    </submittedName>
</protein>
<feature type="transmembrane region" description="Helical" evidence="1">
    <location>
        <begin position="186"/>
        <end position="205"/>
    </location>
</feature>
<dbReference type="RefSeq" id="WP_193910051.1">
    <property type="nucleotide sequence ID" value="NZ_JADEXG010000051.1"/>
</dbReference>
<dbReference type="Proteomes" id="UP000636505">
    <property type="component" value="Unassembled WGS sequence"/>
</dbReference>
<feature type="transmembrane region" description="Helical" evidence="1">
    <location>
        <begin position="80"/>
        <end position="100"/>
    </location>
</feature>
<evidence type="ECO:0000313" key="3">
    <source>
        <dbReference type="Proteomes" id="UP000636505"/>
    </source>
</evidence>
<dbReference type="EMBL" id="JADEXG010000051">
    <property type="protein sequence ID" value="MBE9079267.1"/>
    <property type="molecule type" value="Genomic_DNA"/>
</dbReference>
<evidence type="ECO:0000256" key="1">
    <source>
        <dbReference type="SAM" id="Phobius"/>
    </source>
</evidence>
<feature type="transmembrane region" description="Helical" evidence="1">
    <location>
        <begin position="44"/>
        <end position="68"/>
    </location>
</feature>
<dbReference type="PANTHER" id="PTHR36009:SF3">
    <property type="entry name" value="TRANSMEMBRANE PROTEIN"/>
    <property type="match status" value="1"/>
</dbReference>
<organism evidence="2 3">
    <name type="scientific">Vasconcelosia minhoensis LEGE 07310</name>
    <dbReference type="NCBI Taxonomy" id="915328"/>
    <lineage>
        <taxon>Bacteria</taxon>
        <taxon>Bacillati</taxon>
        <taxon>Cyanobacteriota</taxon>
        <taxon>Cyanophyceae</taxon>
        <taxon>Nodosilineales</taxon>
        <taxon>Cymatolegaceae</taxon>
        <taxon>Vasconcelosia</taxon>
        <taxon>Vasconcelosia minhoensis</taxon>
    </lineage>
</organism>
<keyword evidence="3" id="KW-1185">Reference proteome</keyword>
<name>A0A8J7DCV0_9CYAN</name>
<accession>A0A8J7DCV0</accession>
<proteinExistence type="predicted"/>
<feature type="transmembrane region" description="Helical" evidence="1">
    <location>
        <begin position="120"/>
        <end position="142"/>
    </location>
</feature>
<gene>
    <name evidence="2" type="ORF">IQ241_18520</name>
</gene>
<reference evidence="2" key="1">
    <citation type="submission" date="2020-10" db="EMBL/GenBank/DDBJ databases">
        <authorList>
            <person name="Castelo-Branco R."/>
            <person name="Eusebio N."/>
            <person name="Adriana R."/>
            <person name="Vieira A."/>
            <person name="Brugerolle De Fraissinette N."/>
            <person name="Rezende De Castro R."/>
            <person name="Schneider M.P."/>
            <person name="Vasconcelos V."/>
            <person name="Leao P.N."/>
        </authorList>
    </citation>
    <scope>NUCLEOTIDE SEQUENCE</scope>
    <source>
        <strain evidence="2">LEGE 07310</strain>
    </source>
</reference>
<evidence type="ECO:0000313" key="2">
    <source>
        <dbReference type="EMBL" id="MBE9079267.1"/>
    </source>
</evidence>
<keyword evidence="1" id="KW-0472">Membrane</keyword>
<feature type="transmembrane region" description="Helical" evidence="1">
    <location>
        <begin position="154"/>
        <end position="174"/>
    </location>
</feature>
<dbReference type="PANTHER" id="PTHR36009">
    <property type="match status" value="1"/>
</dbReference>
<keyword evidence="1" id="KW-0812">Transmembrane</keyword>
<keyword evidence="1" id="KW-1133">Transmembrane helix</keyword>
<sequence>MVRRAGLGLLWLGFVVYAFGFAPPNQPDTFDLIMRLSSGQWEGINPAVVALFNLMGIWPLVYAAMVLIDGQQQSFPAWPFVVGSFGVGAFLLLPYLILRTPSAQFDGPKGGLISLLDSRWLGWGLTAIATLLIGYGLIAGDWSDFAQQWQTSRFIHVMSLDFCLLCGLVPALLGDDMARRGLKRPAIFWTVTLLPLIGPSLYLALRPPLPADQPVEAAAR</sequence>